<dbReference type="STRING" id="653930.SAMN05216589_1503"/>
<gene>
    <name evidence="3" type="ORF">SAMN04487855_1811</name>
    <name evidence="2" type="ORF">SAMN05216589_1503</name>
</gene>
<dbReference type="EMBL" id="FOUA01000002">
    <property type="protein sequence ID" value="SFL96288.1"/>
    <property type="molecule type" value="Genomic_DNA"/>
</dbReference>
<dbReference type="Proteomes" id="UP000186904">
    <property type="component" value="Unassembled WGS sequence"/>
</dbReference>
<keyword evidence="1" id="KW-0732">Signal</keyword>
<dbReference type="AlphaFoldDB" id="A0A1H9SFG5"/>
<dbReference type="Gene3D" id="3.40.190.10">
    <property type="entry name" value="Periplasmic binding protein-like II"/>
    <property type="match status" value="2"/>
</dbReference>
<evidence type="ECO:0008006" key="6">
    <source>
        <dbReference type="Google" id="ProtNLM"/>
    </source>
</evidence>
<evidence type="ECO:0000256" key="1">
    <source>
        <dbReference type="SAM" id="SignalP"/>
    </source>
</evidence>
<sequence length="399" mass="44328">MKTTFLKGILSSGISIAAVLAISSASLANAAEYKMPRLLAIGTSGTSSGSFASTNGWGPVFQKETGSNVRIVPVDNEAQRYRRLTDRRDLSISSVSSAEMRFQIEGIGAYASMKPVAQRVIWHHNDTPWGFVVAGSSNLHTMDDLKKGKISVAQGEFSPPMVVAVTKALPAYLDMTDEEVSERFSYVSASSYAQSCRSVVEGRADVAYCAPTSSILSEMEGAPGGIRWLPMDRDNKEAWDRFLEHRTMVVPTTINLGVSTARGVDGLASNFLYAVPADADEEFAYNMAKWLHQSFDKYKNTHPLSSRMDLAVFREYLDRSPLPVHEGTIRYLKEVGAWTAEDDQWNQAAIEKMDLWNKARQAALDEARERRIPASHNNEEFMAIMNEHTKGLEHFRTRL</sequence>
<dbReference type="InterPro" id="IPR011852">
    <property type="entry name" value="TRAP_TAXI"/>
</dbReference>
<evidence type="ECO:0000313" key="3">
    <source>
        <dbReference type="EMBL" id="SFL96288.1"/>
    </source>
</evidence>
<dbReference type="Pfam" id="PF16868">
    <property type="entry name" value="NMT1_3"/>
    <property type="match status" value="1"/>
</dbReference>
<dbReference type="RefSeq" id="WP_074778865.1">
    <property type="nucleotide sequence ID" value="NZ_FOGN01000002.1"/>
</dbReference>
<feature type="signal peptide" evidence="1">
    <location>
        <begin position="1"/>
        <end position="30"/>
    </location>
</feature>
<dbReference type="OrthoDB" id="9776669at2"/>
<dbReference type="NCBIfam" id="TIGR02122">
    <property type="entry name" value="TRAP_TAXI"/>
    <property type="match status" value="1"/>
</dbReference>
<accession>A0A1H9SFG5</accession>
<protein>
    <recommendedName>
        <fullName evidence="6">TAXI family TRAP transporter solute-binding subunit</fullName>
    </recommendedName>
</protein>
<feature type="chain" id="PRO_5010472893" description="TAXI family TRAP transporter solute-binding subunit" evidence="1">
    <location>
        <begin position="31"/>
        <end position="399"/>
    </location>
</feature>
<evidence type="ECO:0000313" key="4">
    <source>
        <dbReference type="Proteomes" id="UP000186599"/>
    </source>
</evidence>
<organism evidence="2 5">
    <name type="scientific">Halopseudomonas bauzanensis</name>
    <dbReference type="NCBI Taxonomy" id="653930"/>
    <lineage>
        <taxon>Bacteria</taxon>
        <taxon>Pseudomonadati</taxon>
        <taxon>Pseudomonadota</taxon>
        <taxon>Gammaproteobacteria</taxon>
        <taxon>Pseudomonadales</taxon>
        <taxon>Pseudomonadaceae</taxon>
        <taxon>Halopseudomonas</taxon>
    </lineage>
</organism>
<evidence type="ECO:0000313" key="2">
    <source>
        <dbReference type="EMBL" id="SER83355.1"/>
    </source>
</evidence>
<name>A0A1H9SFG5_9GAMM</name>
<dbReference type="Proteomes" id="UP000186599">
    <property type="component" value="Unassembled WGS sequence"/>
</dbReference>
<evidence type="ECO:0000313" key="5">
    <source>
        <dbReference type="Proteomes" id="UP000186904"/>
    </source>
</evidence>
<dbReference type="EMBL" id="FOGN01000002">
    <property type="protein sequence ID" value="SER83355.1"/>
    <property type="molecule type" value="Genomic_DNA"/>
</dbReference>
<keyword evidence="4" id="KW-1185">Reference proteome</keyword>
<reference evidence="4 5" key="1">
    <citation type="submission" date="2016-10" db="EMBL/GenBank/DDBJ databases">
        <authorList>
            <person name="de Groot N.N."/>
        </authorList>
    </citation>
    <scope>NUCLEOTIDE SEQUENCE [LARGE SCALE GENOMIC DNA]</scope>
    <source>
        <strain evidence="3 4">CGMCC 1.9095</strain>
        <strain evidence="2 5">DSM 22558</strain>
    </source>
</reference>
<proteinExistence type="predicted"/>
<dbReference type="SUPFAM" id="SSF53850">
    <property type="entry name" value="Periplasmic binding protein-like II"/>
    <property type="match status" value="1"/>
</dbReference>